<accession>A0A177LXJ3</accession>
<evidence type="ECO:0000313" key="2">
    <source>
        <dbReference type="Proteomes" id="UP000078090"/>
    </source>
</evidence>
<comment type="caution">
    <text evidence="1">The sequence shown here is derived from an EMBL/GenBank/DDBJ whole genome shotgun (WGS) entry which is preliminary data.</text>
</comment>
<dbReference type="AlphaFoldDB" id="A0A177LXJ3"/>
<sequence length="73" mass="8694">MLTFHRFVSVPYIYNWTLRQAKSLLEYSRFDAIGRCLLNGSNRPTARNHERLLRRSETRKTMFGLVAALEKYE</sequence>
<protein>
    <submittedName>
        <fullName evidence="1">Uncharacterized protein</fullName>
    </submittedName>
</protein>
<evidence type="ECO:0000313" key="1">
    <source>
        <dbReference type="EMBL" id="OAH97258.1"/>
    </source>
</evidence>
<dbReference type="EMBL" id="LUUG01000122">
    <property type="protein sequence ID" value="OAH97258.1"/>
    <property type="molecule type" value="Genomic_DNA"/>
</dbReference>
<organism evidence="1 2">
    <name type="scientific">Methylomonas methanica</name>
    <dbReference type="NCBI Taxonomy" id="421"/>
    <lineage>
        <taxon>Bacteria</taxon>
        <taxon>Pseudomonadati</taxon>
        <taxon>Pseudomonadota</taxon>
        <taxon>Gammaproteobacteria</taxon>
        <taxon>Methylococcales</taxon>
        <taxon>Methylococcaceae</taxon>
        <taxon>Methylomonas</taxon>
    </lineage>
</organism>
<gene>
    <name evidence="1" type="ORF">A1332_21560</name>
</gene>
<proteinExistence type="predicted"/>
<reference evidence="1 2" key="1">
    <citation type="submission" date="2016-03" db="EMBL/GenBank/DDBJ databases">
        <authorList>
            <person name="Ploux O."/>
        </authorList>
    </citation>
    <scope>NUCLEOTIDE SEQUENCE [LARGE SCALE GENOMIC DNA]</scope>
    <source>
        <strain evidence="1 2">R-45363</strain>
    </source>
</reference>
<dbReference type="Proteomes" id="UP000078090">
    <property type="component" value="Unassembled WGS sequence"/>
</dbReference>
<name>A0A177LXJ3_METMH</name>